<comment type="caution">
    <text evidence="1">The sequence shown here is derived from an EMBL/GenBank/DDBJ whole genome shotgun (WGS) entry which is preliminary data.</text>
</comment>
<gene>
    <name evidence="1" type="primary">NUA3_2</name>
    <name evidence="1" type="ORF">DSO57_1032947</name>
</gene>
<evidence type="ECO:0000313" key="2">
    <source>
        <dbReference type="Proteomes" id="UP001165960"/>
    </source>
</evidence>
<name>A0ACC2TYS5_9FUNG</name>
<protein>
    <submittedName>
        <fullName evidence="1">Component of NuA3 histone acetyltransferase complex</fullName>
    </submittedName>
</protein>
<reference evidence="1" key="1">
    <citation type="submission" date="2022-04" db="EMBL/GenBank/DDBJ databases">
        <title>Genome of the entomopathogenic fungus Entomophthora muscae.</title>
        <authorList>
            <person name="Elya C."/>
            <person name="Lovett B.R."/>
            <person name="Lee E."/>
            <person name="Macias A.M."/>
            <person name="Hajek A.E."/>
            <person name="De Bivort B.L."/>
            <person name="Kasson M.T."/>
            <person name="De Fine Licht H.H."/>
            <person name="Stajich J.E."/>
        </authorList>
    </citation>
    <scope>NUCLEOTIDE SEQUENCE</scope>
    <source>
        <strain evidence="1">Berkeley</strain>
    </source>
</reference>
<proteinExistence type="predicted"/>
<organism evidence="1 2">
    <name type="scientific">Entomophthora muscae</name>
    <dbReference type="NCBI Taxonomy" id="34485"/>
    <lineage>
        <taxon>Eukaryota</taxon>
        <taxon>Fungi</taxon>
        <taxon>Fungi incertae sedis</taxon>
        <taxon>Zoopagomycota</taxon>
        <taxon>Entomophthoromycotina</taxon>
        <taxon>Entomophthoromycetes</taxon>
        <taxon>Entomophthorales</taxon>
        <taxon>Entomophthoraceae</taxon>
        <taxon>Entomophthora</taxon>
    </lineage>
</organism>
<sequence>MQSKKQKNTDSINPENFSNLGSSALIEPSTQIVSLNGKPGKGSKDKVLLNDHLKLDSHFFREYSIQYQNKQASKIYHVPYSEDNLNESYSQIITEPFLAGTIGDVFDHKFLRKVKTEIEIHMTYSKKNNDLYEFYQSSDLKSTKLKLLKRLCDSLYSEGFVKFLSELTGVQLNNTLDASVSKYVYGNHLLCHDDDIQTTGEGRRIAFIIYLVDESWTEADGGALELFSRDQFGQPTHASKCTILPKWNQMAFFEIGSHSYHQVAEVLAKCKDRLSVVGWFHGPLPTQPPPLNKYSSNPFSQLDCDLSEFINPNYLGSAKQEILKKFKEDGCVELQSFIRPEIYQALLSEAKHINWGSPRGPAHVRNYHIASISTTTFQAVSDMLSSQKFKRFLAELSGCDLTCWRGELQKFDSRNYSLLNDEAIEPSGLDFTLYFTDSESPAWNPIWGGGLHYLRCEETLYSIHPKPNCLFLANRPDDTLRFVKYVKTQARYPIHAMSFVFN</sequence>
<accession>A0ACC2TYS5</accession>
<keyword evidence="2" id="KW-1185">Reference proteome</keyword>
<dbReference type="Proteomes" id="UP001165960">
    <property type="component" value="Unassembled WGS sequence"/>
</dbReference>
<evidence type="ECO:0000313" key="1">
    <source>
        <dbReference type="EMBL" id="KAJ9079679.1"/>
    </source>
</evidence>
<dbReference type="EMBL" id="QTSX02001673">
    <property type="protein sequence ID" value="KAJ9079679.1"/>
    <property type="molecule type" value="Genomic_DNA"/>
</dbReference>